<dbReference type="InterPro" id="IPR013766">
    <property type="entry name" value="Thioredoxin_domain"/>
</dbReference>
<evidence type="ECO:0000313" key="2">
    <source>
        <dbReference type="EMBL" id="HHR33942.1"/>
    </source>
</evidence>
<gene>
    <name evidence="2" type="ORF">ENM46_03235</name>
</gene>
<sequence>MVKARYFKNDKCGVCVAFLPKMERIANDYKLELEIVDVLEKPEIAGQNMVFTVPTIIFYDDTGSEIKRYARNFSELEIRDYIERICDILKTEK</sequence>
<dbReference type="Gene3D" id="3.40.30.10">
    <property type="entry name" value="Glutaredoxin"/>
    <property type="match status" value="1"/>
</dbReference>
<name>A0A7C5U562_9BACT</name>
<dbReference type="AlphaFoldDB" id="A0A7C5U562"/>
<proteinExistence type="predicted"/>
<dbReference type="CDD" id="cd02947">
    <property type="entry name" value="TRX_family"/>
    <property type="match status" value="1"/>
</dbReference>
<feature type="domain" description="Thioredoxin" evidence="1">
    <location>
        <begin position="7"/>
        <end position="83"/>
    </location>
</feature>
<reference evidence="2" key="1">
    <citation type="journal article" date="2020" name="mSystems">
        <title>Genome- and Community-Level Interaction Insights into Carbon Utilization and Element Cycling Functions of Hydrothermarchaeota in Hydrothermal Sediment.</title>
        <authorList>
            <person name="Zhou Z."/>
            <person name="Liu Y."/>
            <person name="Xu W."/>
            <person name="Pan J."/>
            <person name="Luo Z.H."/>
            <person name="Li M."/>
        </authorList>
    </citation>
    <scope>NUCLEOTIDE SEQUENCE [LARGE SCALE GENOMIC DNA]</scope>
    <source>
        <strain evidence="2">SpSt-1088</strain>
    </source>
</reference>
<dbReference type="EMBL" id="DRXW01000204">
    <property type="protein sequence ID" value="HHR33942.1"/>
    <property type="molecule type" value="Genomic_DNA"/>
</dbReference>
<comment type="caution">
    <text evidence="2">The sequence shown here is derived from an EMBL/GenBank/DDBJ whole genome shotgun (WGS) entry which is preliminary data.</text>
</comment>
<dbReference type="InterPro" id="IPR036249">
    <property type="entry name" value="Thioredoxin-like_sf"/>
</dbReference>
<evidence type="ECO:0000259" key="1">
    <source>
        <dbReference type="Pfam" id="PF00085"/>
    </source>
</evidence>
<organism evidence="2">
    <name type="scientific">Fervidobacterium nodosum</name>
    <dbReference type="NCBI Taxonomy" id="2424"/>
    <lineage>
        <taxon>Bacteria</taxon>
        <taxon>Thermotogati</taxon>
        <taxon>Thermotogota</taxon>
        <taxon>Thermotogae</taxon>
        <taxon>Thermotogales</taxon>
        <taxon>Fervidobacteriaceae</taxon>
        <taxon>Fervidobacterium</taxon>
    </lineage>
</organism>
<protein>
    <submittedName>
        <fullName evidence="2">Thioredoxin</fullName>
    </submittedName>
</protein>
<dbReference type="Pfam" id="PF00085">
    <property type="entry name" value="Thioredoxin"/>
    <property type="match status" value="1"/>
</dbReference>
<accession>A0A7C5U562</accession>
<dbReference type="SUPFAM" id="SSF52833">
    <property type="entry name" value="Thioredoxin-like"/>
    <property type="match status" value="1"/>
</dbReference>